<dbReference type="PANTHER" id="PTHR43861">
    <property type="entry name" value="TRANS-ACONITATE 2-METHYLTRANSFERASE-RELATED"/>
    <property type="match status" value="1"/>
</dbReference>
<evidence type="ECO:0000313" key="4">
    <source>
        <dbReference type="EMBL" id="MXO61982.1"/>
    </source>
</evidence>
<keyword evidence="5" id="KW-1185">Reference proteome</keyword>
<dbReference type="GO" id="GO:0008168">
    <property type="term" value="F:methyltransferase activity"/>
    <property type="evidence" value="ECO:0007669"/>
    <property type="project" value="UniProtKB-KW"/>
</dbReference>
<evidence type="ECO:0000256" key="1">
    <source>
        <dbReference type="ARBA" id="ARBA00022603"/>
    </source>
</evidence>
<dbReference type="PANTHER" id="PTHR43861:SF1">
    <property type="entry name" value="TRANS-ACONITATE 2-METHYLTRANSFERASE"/>
    <property type="match status" value="1"/>
</dbReference>
<dbReference type="InterPro" id="IPR041698">
    <property type="entry name" value="Methyltransf_25"/>
</dbReference>
<dbReference type="OrthoDB" id="9804312at2"/>
<keyword evidence="1 4" id="KW-0489">Methyltransferase</keyword>
<keyword evidence="2 4" id="KW-0808">Transferase</keyword>
<comment type="caution">
    <text evidence="4">The sequence shown here is derived from an EMBL/GenBank/DDBJ whole genome shotgun (WGS) entry which is preliminary data.</text>
</comment>
<organism evidence="4 5">
    <name type="scientific">Qipengyuania oceanensis</name>
    <dbReference type="NCBI Taxonomy" id="1463597"/>
    <lineage>
        <taxon>Bacteria</taxon>
        <taxon>Pseudomonadati</taxon>
        <taxon>Pseudomonadota</taxon>
        <taxon>Alphaproteobacteria</taxon>
        <taxon>Sphingomonadales</taxon>
        <taxon>Erythrobacteraceae</taxon>
        <taxon>Qipengyuania</taxon>
    </lineage>
</organism>
<evidence type="ECO:0000259" key="3">
    <source>
        <dbReference type="Pfam" id="PF13649"/>
    </source>
</evidence>
<evidence type="ECO:0000313" key="5">
    <source>
        <dbReference type="Proteomes" id="UP000445582"/>
    </source>
</evidence>
<dbReference type="CDD" id="cd02440">
    <property type="entry name" value="AdoMet_MTases"/>
    <property type="match status" value="1"/>
</dbReference>
<protein>
    <submittedName>
        <fullName evidence="4">Methyltransferase domain-containing protein</fullName>
    </submittedName>
</protein>
<proteinExistence type="predicted"/>
<accession>A0A844YDF4</accession>
<dbReference type="AlphaFoldDB" id="A0A844YDF4"/>
<dbReference type="Proteomes" id="UP000445582">
    <property type="component" value="Unassembled WGS sequence"/>
</dbReference>
<dbReference type="EMBL" id="WTYN01000001">
    <property type="protein sequence ID" value="MXO61982.1"/>
    <property type="molecule type" value="Genomic_DNA"/>
</dbReference>
<feature type="domain" description="Methyltransferase" evidence="3">
    <location>
        <begin position="43"/>
        <end position="131"/>
    </location>
</feature>
<dbReference type="GO" id="GO:0032259">
    <property type="term" value="P:methylation"/>
    <property type="evidence" value="ECO:0007669"/>
    <property type="project" value="UniProtKB-KW"/>
</dbReference>
<dbReference type="SUPFAM" id="SSF53335">
    <property type="entry name" value="S-adenosyl-L-methionine-dependent methyltransferases"/>
    <property type="match status" value="1"/>
</dbReference>
<dbReference type="RefSeq" id="WP_160671233.1">
    <property type="nucleotide sequence ID" value="NZ_WTYN01000001.1"/>
</dbReference>
<dbReference type="Pfam" id="PF13649">
    <property type="entry name" value="Methyltransf_25"/>
    <property type="match status" value="1"/>
</dbReference>
<dbReference type="InterPro" id="IPR029063">
    <property type="entry name" value="SAM-dependent_MTases_sf"/>
</dbReference>
<name>A0A844YDF4_9SPHN</name>
<sequence length="206" mass="22942">MSGDEATIAFYQREAPHYTASGAQAQSRHLDAFLDRLDAGARILELGCGGGRDAAHMASRGFSVDPTDGTPAMVRKARERWGLPARLMRFDELEAIGEYDAVWAHASLLHCPRDALPSVLGRIHRALTPGGWHFANFKLGAGEDRDTFGRLYNFPDREWLRARYEDIAGWQIVEASEYLGGGFDNIARDWLALTVRRDNAQKVLPT</sequence>
<gene>
    <name evidence="4" type="ORF">GRI48_03060</name>
</gene>
<dbReference type="Gene3D" id="3.40.50.150">
    <property type="entry name" value="Vaccinia Virus protein VP39"/>
    <property type="match status" value="1"/>
</dbReference>
<evidence type="ECO:0000256" key="2">
    <source>
        <dbReference type="ARBA" id="ARBA00022679"/>
    </source>
</evidence>
<reference evidence="4 5" key="1">
    <citation type="submission" date="2019-12" db="EMBL/GenBank/DDBJ databases">
        <title>Genomic-based taxomic classification of the family Erythrobacteraceae.</title>
        <authorList>
            <person name="Xu L."/>
        </authorList>
    </citation>
    <scope>NUCLEOTIDE SEQUENCE [LARGE SCALE GENOMIC DNA]</scope>
    <source>
        <strain evidence="4 5">MCCC 1A09965</strain>
    </source>
</reference>